<dbReference type="GO" id="GO:0016491">
    <property type="term" value="F:oxidoreductase activity"/>
    <property type="evidence" value="ECO:0007669"/>
    <property type="project" value="UniProtKB-KW"/>
</dbReference>
<dbReference type="CDD" id="cd07036">
    <property type="entry name" value="TPP_PYR_E1-PDHc-beta_like"/>
    <property type="match status" value="1"/>
</dbReference>
<dbReference type="FunFam" id="3.40.50.970:FF:000001">
    <property type="entry name" value="Pyruvate dehydrogenase E1 beta subunit"/>
    <property type="match status" value="1"/>
</dbReference>
<dbReference type="Proteomes" id="UP000234384">
    <property type="component" value="Unassembled WGS sequence"/>
</dbReference>
<dbReference type="Pfam" id="PF02780">
    <property type="entry name" value="Transketolase_C"/>
    <property type="match status" value="1"/>
</dbReference>
<dbReference type="InterPro" id="IPR033248">
    <property type="entry name" value="Transketolase_C"/>
</dbReference>
<dbReference type="InterPro" id="IPR005475">
    <property type="entry name" value="Transketolase-like_Pyr-bd"/>
</dbReference>
<dbReference type="Pfam" id="PF02779">
    <property type="entry name" value="Transket_pyr"/>
    <property type="match status" value="1"/>
</dbReference>
<evidence type="ECO:0000313" key="6">
    <source>
        <dbReference type="Proteomes" id="UP000234384"/>
    </source>
</evidence>
<keyword evidence="3" id="KW-0786">Thiamine pyrophosphate</keyword>
<protein>
    <submittedName>
        <fullName evidence="5">Alpha-ketoacid dehydrogenase subunit beta</fullName>
    </submittedName>
</protein>
<gene>
    <name evidence="5" type="ORF">CYJ57_07335</name>
</gene>
<evidence type="ECO:0000256" key="3">
    <source>
        <dbReference type="ARBA" id="ARBA00023052"/>
    </source>
</evidence>
<accession>A0A2I1JVY5</accession>
<sequence>MIDRKNPEAGNNLTMVRAINQALEMEMKSDDSVILFGQDIGKNGGVFRVTEHLQEQFGKERVIDTPLAESAIAGMAYGLAFQGFRSVIEIQFLGFIFEAMDSVNQMARTSYRTGGTVKMPVVIRAPFGGGVGTPEFHPDSFEGLLAQFPGLKVVIPSSAIDAKGMMISAIRDDNPVVFLEHMLLYRSFREKVPEESYTIPLDQANIVHEGTDLTLVTYGAMVRKAVKIAEIAQEHGVSVEVIDLRVVAPIDYETIMTSVQKTQRLMVLQEAQRQAGVGHQVVSEMAQRAFYHLMAPIRFVSAPDTSFPFKQIESQWLPTDQEIIDAMFEVVQA</sequence>
<comment type="cofactor">
    <cofactor evidence="1">
        <name>thiamine diphosphate</name>
        <dbReference type="ChEBI" id="CHEBI:58937"/>
    </cofactor>
</comment>
<dbReference type="SMART" id="SM00861">
    <property type="entry name" value="Transket_pyr"/>
    <property type="match status" value="1"/>
</dbReference>
<dbReference type="OrthoDB" id="9771835at2"/>
<dbReference type="Gene3D" id="3.40.50.920">
    <property type="match status" value="1"/>
</dbReference>
<dbReference type="Gene3D" id="3.40.50.970">
    <property type="match status" value="1"/>
</dbReference>
<dbReference type="InterPro" id="IPR029061">
    <property type="entry name" value="THDP-binding"/>
</dbReference>
<evidence type="ECO:0000313" key="5">
    <source>
        <dbReference type="EMBL" id="PKY87537.1"/>
    </source>
</evidence>
<name>A0A2I1JVY5_9LACT</name>
<evidence type="ECO:0000256" key="1">
    <source>
        <dbReference type="ARBA" id="ARBA00001964"/>
    </source>
</evidence>
<keyword evidence="2" id="KW-0560">Oxidoreductase</keyword>
<evidence type="ECO:0000256" key="2">
    <source>
        <dbReference type="ARBA" id="ARBA00023002"/>
    </source>
</evidence>
<dbReference type="PANTHER" id="PTHR43257:SF2">
    <property type="entry name" value="PYRUVATE DEHYDROGENASE E1 COMPONENT SUBUNIT BETA"/>
    <property type="match status" value="1"/>
</dbReference>
<comment type="caution">
    <text evidence="5">The sequence shown here is derived from an EMBL/GenBank/DDBJ whole genome shotgun (WGS) entry which is preliminary data.</text>
</comment>
<dbReference type="PANTHER" id="PTHR43257">
    <property type="entry name" value="PYRUVATE DEHYDROGENASE E1 COMPONENT BETA SUBUNIT"/>
    <property type="match status" value="1"/>
</dbReference>
<proteinExistence type="predicted"/>
<dbReference type="SUPFAM" id="SSF52518">
    <property type="entry name" value="Thiamin diphosphate-binding fold (THDP-binding)"/>
    <property type="match status" value="1"/>
</dbReference>
<evidence type="ECO:0000259" key="4">
    <source>
        <dbReference type="SMART" id="SM00861"/>
    </source>
</evidence>
<reference evidence="5 6" key="1">
    <citation type="submission" date="2017-12" db="EMBL/GenBank/DDBJ databases">
        <title>Phylogenetic diversity of female urinary microbiome.</title>
        <authorList>
            <person name="Thomas-White K."/>
            <person name="Wolfe A.J."/>
        </authorList>
    </citation>
    <scope>NUCLEOTIDE SEQUENCE [LARGE SCALE GENOMIC DNA]</scope>
    <source>
        <strain evidence="5 6">UMB0898</strain>
    </source>
</reference>
<dbReference type="FunFam" id="3.40.50.920:FF:000001">
    <property type="entry name" value="Pyruvate dehydrogenase E1 beta subunit"/>
    <property type="match status" value="1"/>
</dbReference>
<dbReference type="InterPro" id="IPR009014">
    <property type="entry name" value="Transketo_C/PFOR_II"/>
</dbReference>
<dbReference type="RefSeq" id="WP_101954727.1">
    <property type="nucleotide sequence ID" value="NZ_PKHE01000026.1"/>
</dbReference>
<organism evidence="5 6">
    <name type="scientific">Falseniella ignava</name>
    <dbReference type="NCBI Taxonomy" id="137730"/>
    <lineage>
        <taxon>Bacteria</taxon>
        <taxon>Bacillati</taxon>
        <taxon>Bacillota</taxon>
        <taxon>Bacilli</taxon>
        <taxon>Lactobacillales</taxon>
        <taxon>Aerococcaceae</taxon>
        <taxon>Falseniella</taxon>
    </lineage>
</organism>
<dbReference type="EMBL" id="PKHE01000026">
    <property type="protein sequence ID" value="PKY87537.1"/>
    <property type="molecule type" value="Genomic_DNA"/>
</dbReference>
<feature type="domain" description="Transketolase-like pyrimidine-binding" evidence="4">
    <location>
        <begin position="13"/>
        <end position="187"/>
    </location>
</feature>
<dbReference type="SUPFAM" id="SSF52922">
    <property type="entry name" value="TK C-terminal domain-like"/>
    <property type="match status" value="1"/>
</dbReference>
<dbReference type="AlphaFoldDB" id="A0A2I1JVY5"/>